<accession>T1CK55</accession>
<reference evidence="1" key="2">
    <citation type="journal article" date="2014" name="ISME J.">
        <title>Microbial stratification in low pH oxic and suboxic macroscopic growths along an acid mine drainage.</title>
        <authorList>
            <person name="Mendez-Garcia C."/>
            <person name="Mesa V."/>
            <person name="Sprenger R.R."/>
            <person name="Richter M."/>
            <person name="Diez M.S."/>
            <person name="Solano J."/>
            <person name="Bargiela R."/>
            <person name="Golyshina O.V."/>
            <person name="Manteca A."/>
            <person name="Ramos J.L."/>
            <person name="Gallego J.R."/>
            <person name="Llorente I."/>
            <person name="Martins Dos Santos V.A."/>
            <person name="Jensen O.N."/>
            <person name="Pelaez A.I."/>
            <person name="Sanchez J."/>
            <person name="Ferrer M."/>
        </authorList>
    </citation>
    <scope>NUCLEOTIDE SEQUENCE</scope>
</reference>
<comment type="caution">
    <text evidence="1">The sequence shown here is derived from an EMBL/GenBank/DDBJ whole genome shotgun (WGS) entry which is preliminary data.</text>
</comment>
<protein>
    <submittedName>
        <fullName evidence="1">Glycosyl transferase, group 1</fullName>
    </submittedName>
</protein>
<dbReference type="SUPFAM" id="SSF53756">
    <property type="entry name" value="UDP-Glycosyltransferase/glycogen phosphorylase"/>
    <property type="match status" value="1"/>
</dbReference>
<name>T1CK55_9ZZZZ</name>
<reference evidence="1" key="1">
    <citation type="submission" date="2013-08" db="EMBL/GenBank/DDBJ databases">
        <authorList>
            <person name="Mendez C."/>
            <person name="Richter M."/>
            <person name="Ferrer M."/>
            <person name="Sanchez J."/>
        </authorList>
    </citation>
    <scope>NUCLEOTIDE SEQUENCE</scope>
</reference>
<dbReference type="EMBL" id="AUZZ01000366">
    <property type="protein sequence ID" value="EQD68360.1"/>
    <property type="molecule type" value="Genomic_DNA"/>
</dbReference>
<dbReference type="GO" id="GO:0016740">
    <property type="term" value="F:transferase activity"/>
    <property type="evidence" value="ECO:0007669"/>
    <property type="project" value="UniProtKB-KW"/>
</dbReference>
<proteinExistence type="predicted"/>
<keyword evidence="1" id="KW-0808">Transferase</keyword>
<organism evidence="1">
    <name type="scientific">mine drainage metagenome</name>
    <dbReference type="NCBI Taxonomy" id="410659"/>
    <lineage>
        <taxon>unclassified sequences</taxon>
        <taxon>metagenomes</taxon>
        <taxon>ecological metagenomes</taxon>
    </lineage>
</organism>
<gene>
    <name evidence="1" type="ORF">B2A_00472</name>
</gene>
<dbReference type="Gene3D" id="3.40.50.2000">
    <property type="entry name" value="Glycogen Phosphorylase B"/>
    <property type="match status" value="2"/>
</dbReference>
<dbReference type="AlphaFoldDB" id="T1CK55"/>
<sequence>MGRPVLMIAYHFPPAAMGSGHLRTLGFARNLPAFGWDPIVMTVKPFAYPRTAPVDGDVIPQSCMVRRSLALDAGRHFGIGGKYPAFLARPDRWISWWPAAVWQGLQLIRRHQVRAIWSTYPIMTAHCIARTLSSITKLPWVADFRDPVASSVSAANAFSLASQHRWERRVLHSATRAVFTTAGAQHYYAKRYPEIYHEGRLMVIENGYDETSFIDLPLAPPPPTGRPLVLLHSGLLYPEGRNPVPFFTAVARLKASGCVNADNLRVVLRASGSEATYAREIHRLGLDEMVVLAPPISNREALAEQAMADALLLFQGRQFDQQIPAKLYEYLRIGRPIFAMVGEHGDTAATLRDAGGAEPVPLGDVAAIETRLLQFIKALHAGQVPRVRTNVVAQYSRYERAASLARLLDQVVASSVD</sequence>
<evidence type="ECO:0000313" key="1">
    <source>
        <dbReference type="EMBL" id="EQD68360.1"/>
    </source>
</evidence>